<dbReference type="Pfam" id="PF00563">
    <property type="entry name" value="EAL"/>
    <property type="match status" value="1"/>
</dbReference>
<dbReference type="InterPro" id="IPR001633">
    <property type="entry name" value="EAL_dom"/>
</dbReference>
<dbReference type="InterPro" id="IPR019278">
    <property type="entry name" value="DICT_dom"/>
</dbReference>
<name>A0A3L8P551_9ACTN</name>
<accession>A0A3L8P551</accession>
<feature type="domain" description="EAL" evidence="1">
    <location>
        <begin position="2"/>
        <end position="249"/>
    </location>
</feature>
<sequence>MDLHPTGIVEAALAPGRLVPAYQPIVELDTHRVVAFEALARWPGQDGLDPATVFGAAAALDRVAEVDWACRAAAIGAALEADLPGEVSLFVNVEPATLGQRPPAGYEDLLDEAPDRIRVVLELTERALLRDPAHVLSMVSWAHERGWGIAMDDVGAEPASLQFLPFVAPEVVKLDLSLIQQIHGRPQSETMMAVLAHVEETGAVLLAEGIETEAHLEQALSLGAQYGQGWAFGRPGPLEVTGPVASLPEVKKQSAPTVTPFDLVEDSPRLRRSPKGLLLGLTYQLERRAVSPHEPAILLAAFQHRENFTAPTALRYEQMVQRLPFVAAFAEGMDVEPVPGVRGARLEPGDPLIGEWTVVVIGPHYAGALIARDCGEDVADLDRHFDYVLTHQREVVLRAGRSLMSRIVGADAFARN</sequence>
<dbReference type="InterPro" id="IPR050706">
    <property type="entry name" value="Cyclic-di-GMP_PDE-like"/>
</dbReference>
<comment type="caution">
    <text evidence="2">The sequence shown here is derived from an EMBL/GenBank/DDBJ whole genome shotgun (WGS) entry which is preliminary data.</text>
</comment>
<evidence type="ECO:0000313" key="3">
    <source>
        <dbReference type="Proteomes" id="UP000281708"/>
    </source>
</evidence>
<dbReference type="RefSeq" id="WP_121805148.1">
    <property type="nucleotide sequence ID" value="NZ_RDBE01000005.1"/>
</dbReference>
<dbReference type="InterPro" id="IPR035919">
    <property type="entry name" value="EAL_sf"/>
</dbReference>
<evidence type="ECO:0000259" key="1">
    <source>
        <dbReference type="PROSITE" id="PS50883"/>
    </source>
</evidence>
<dbReference type="SMART" id="SM00052">
    <property type="entry name" value="EAL"/>
    <property type="match status" value="1"/>
</dbReference>
<dbReference type="GO" id="GO:0071111">
    <property type="term" value="F:cyclic-guanylate-specific phosphodiesterase activity"/>
    <property type="evidence" value="ECO:0007669"/>
    <property type="project" value="InterPro"/>
</dbReference>
<dbReference type="SUPFAM" id="SSF141868">
    <property type="entry name" value="EAL domain-like"/>
    <property type="match status" value="1"/>
</dbReference>
<dbReference type="Proteomes" id="UP000281708">
    <property type="component" value="Unassembled WGS sequence"/>
</dbReference>
<evidence type="ECO:0000313" key="2">
    <source>
        <dbReference type="EMBL" id="RLV50172.1"/>
    </source>
</evidence>
<dbReference type="CDD" id="cd01948">
    <property type="entry name" value="EAL"/>
    <property type="match status" value="1"/>
</dbReference>
<dbReference type="Pfam" id="PF10069">
    <property type="entry name" value="DICT"/>
    <property type="match status" value="1"/>
</dbReference>
<reference evidence="2 3" key="1">
    <citation type="submission" date="2018-10" db="EMBL/GenBank/DDBJ databases">
        <title>Marmoricola sp. 4Q3S-7 whole genome shotgun sequence.</title>
        <authorList>
            <person name="Li F."/>
        </authorList>
    </citation>
    <scope>NUCLEOTIDE SEQUENCE [LARGE SCALE GENOMIC DNA]</scope>
    <source>
        <strain evidence="2 3">4Q3S-7</strain>
    </source>
</reference>
<gene>
    <name evidence="2" type="ORF">D9V37_05420</name>
</gene>
<dbReference type="PANTHER" id="PTHR33121:SF70">
    <property type="entry name" value="SIGNALING PROTEIN YKOW"/>
    <property type="match status" value="1"/>
</dbReference>
<protein>
    <submittedName>
        <fullName evidence="2">EAL domain-containing protein</fullName>
    </submittedName>
</protein>
<dbReference type="PANTHER" id="PTHR33121">
    <property type="entry name" value="CYCLIC DI-GMP PHOSPHODIESTERASE PDEF"/>
    <property type="match status" value="1"/>
</dbReference>
<dbReference type="Gene3D" id="3.20.20.450">
    <property type="entry name" value="EAL domain"/>
    <property type="match status" value="1"/>
</dbReference>
<dbReference type="EMBL" id="RDBE01000005">
    <property type="protein sequence ID" value="RLV50172.1"/>
    <property type="molecule type" value="Genomic_DNA"/>
</dbReference>
<dbReference type="PROSITE" id="PS50883">
    <property type="entry name" value="EAL"/>
    <property type="match status" value="1"/>
</dbReference>
<keyword evidence="3" id="KW-1185">Reference proteome</keyword>
<organism evidence="2 3">
    <name type="scientific">Nocardioides mangrovicus</name>
    <dbReference type="NCBI Taxonomy" id="2478913"/>
    <lineage>
        <taxon>Bacteria</taxon>
        <taxon>Bacillati</taxon>
        <taxon>Actinomycetota</taxon>
        <taxon>Actinomycetes</taxon>
        <taxon>Propionibacteriales</taxon>
        <taxon>Nocardioidaceae</taxon>
        <taxon>Nocardioides</taxon>
    </lineage>
</organism>
<dbReference type="OrthoDB" id="3278016at2"/>
<dbReference type="AlphaFoldDB" id="A0A3L8P551"/>
<proteinExistence type="predicted"/>